<evidence type="ECO:0000313" key="3">
    <source>
        <dbReference type="Proteomes" id="UP000566663"/>
    </source>
</evidence>
<feature type="transmembrane region" description="Helical" evidence="1">
    <location>
        <begin position="55"/>
        <end position="79"/>
    </location>
</feature>
<keyword evidence="1" id="KW-1133">Transmembrane helix</keyword>
<evidence type="ECO:0000256" key="1">
    <source>
        <dbReference type="SAM" id="Phobius"/>
    </source>
</evidence>
<reference evidence="2 3" key="1">
    <citation type="submission" date="2020-08" db="EMBL/GenBank/DDBJ databases">
        <title>Genomic Encyclopedia of Type Strains, Phase IV (KMG-IV): sequencing the most valuable type-strain genomes for metagenomic binning, comparative biology and taxonomic classification.</title>
        <authorList>
            <person name="Goeker M."/>
        </authorList>
    </citation>
    <scope>NUCLEOTIDE SEQUENCE [LARGE SCALE GENOMIC DNA]</scope>
    <source>
        <strain evidence="2 3">DSM 25335</strain>
    </source>
</reference>
<sequence length="168" mass="17519">MMSRVQKGLVSGFAATVAVSALELANIYGAPMLGIEPWAASFPRLLSVMLQVPDLIVVGWIAHFLVGTVVLGAAFGVLCPKLPTETPESKGILFAVGAFIVMGLTIAPAVGALGGRPVGLFFMQAGFGTLVWMIATHAVYGIVLGNVYGRLVARDRHAHHVTNGATAH</sequence>
<dbReference type="EMBL" id="JACHFZ010000004">
    <property type="protein sequence ID" value="MBB5292564.1"/>
    <property type="molecule type" value="Genomic_DNA"/>
</dbReference>
<dbReference type="AlphaFoldDB" id="A0A7W8HZ33"/>
<dbReference type="InterPro" id="IPR046739">
    <property type="entry name" value="DUF6789"/>
</dbReference>
<evidence type="ECO:0000313" key="2">
    <source>
        <dbReference type="EMBL" id="MBB5292564.1"/>
    </source>
</evidence>
<keyword evidence="1" id="KW-0812">Transmembrane</keyword>
<protein>
    <submittedName>
        <fullName evidence="2">Uncharacterized protein</fullName>
    </submittedName>
</protein>
<dbReference type="RefSeq" id="WP_183255082.1">
    <property type="nucleotide sequence ID" value="NZ_BAAAFF010000001.1"/>
</dbReference>
<comment type="caution">
    <text evidence="2">The sequence shown here is derived from an EMBL/GenBank/DDBJ whole genome shotgun (WGS) entry which is preliminary data.</text>
</comment>
<organism evidence="2 3">
    <name type="scientific">Brevundimonas basaltis</name>
    <dbReference type="NCBI Taxonomy" id="472166"/>
    <lineage>
        <taxon>Bacteria</taxon>
        <taxon>Pseudomonadati</taxon>
        <taxon>Pseudomonadota</taxon>
        <taxon>Alphaproteobacteria</taxon>
        <taxon>Caulobacterales</taxon>
        <taxon>Caulobacteraceae</taxon>
        <taxon>Brevundimonas</taxon>
    </lineage>
</organism>
<accession>A0A7W8HZ33</accession>
<feature type="transmembrane region" description="Helical" evidence="1">
    <location>
        <begin position="91"/>
        <end position="110"/>
    </location>
</feature>
<keyword evidence="3" id="KW-1185">Reference proteome</keyword>
<dbReference type="Proteomes" id="UP000566663">
    <property type="component" value="Unassembled WGS sequence"/>
</dbReference>
<dbReference type="Pfam" id="PF20587">
    <property type="entry name" value="DUF6789"/>
    <property type="match status" value="1"/>
</dbReference>
<name>A0A7W8HZ33_9CAUL</name>
<feature type="transmembrane region" description="Helical" evidence="1">
    <location>
        <begin position="130"/>
        <end position="149"/>
    </location>
</feature>
<proteinExistence type="predicted"/>
<keyword evidence="1" id="KW-0472">Membrane</keyword>
<gene>
    <name evidence="2" type="ORF">HNQ67_002088</name>
</gene>